<dbReference type="Gene3D" id="3.40.50.720">
    <property type="entry name" value="NAD(P)-binding Rossmann-like Domain"/>
    <property type="match status" value="1"/>
</dbReference>
<proteinExistence type="inferred from homology"/>
<dbReference type="SUPFAM" id="SSF51735">
    <property type="entry name" value="NAD(P)-binding Rossmann-fold domains"/>
    <property type="match status" value="1"/>
</dbReference>
<evidence type="ECO:0000256" key="1">
    <source>
        <dbReference type="ARBA" id="ARBA00023002"/>
    </source>
</evidence>
<dbReference type="InterPro" id="IPR036291">
    <property type="entry name" value="NAD(P)-bd_dom_sf"/>
</dbReference>
<comment type="similarity">
    <text evidence="2">Belongs to the short-chain dehydrogenases/reductases (SDR) family.</text>
</comment>
<comment type="caution">
    <text evidence="3">The sequence shown here is derived from an EMBL/GenBank/DDBJ whole genome shotgun (WGS) entry which is preliminary data.</text>
</comment>
<keyword evidence="4" id="KW-1185">Reference proteome</keyword>
<protein>
    <recommendedName>
        <fullName evidence="5">NAD(P)-binding protein</fullName>
    </recommendedName>
</protein>
<evidence type="ECO:0008006" key="5">
    <source>
        <dbReference type="Google" id="ProtNLM"/>
    </source>
</evidence>
<dbReference type="InterPro" id="IPR002347">
    <property type="entry name" value="SDR_fam"/>
</dbReference>
<evidence type="ECO:0000256" key="2">
    <source>
        <dbReference type="RuleBase" id="RU000363"/>
    </source>
</evidence>
<dbReference type="PRINTS" id="PR00081">
    <property type="entry name" value="GDHRDH"/>
</dbReference>
<dbReference type="PRINTS" id="PR00080">
    <property type="entry name" value="SDRFAMILY"/>
</dbReference>
<dbReference type="PANTHER" id="PTHR43157">
    <property type="entry name" value="PHOSPHATIDYLINOSITOL-GLYCAN BIOSYNTHESIS CLASS F PROTEIN-RELATED"/>
    <property type="match status" value="1"/>
</dbReference>
<dbReference type="CDD" id="cd05327">
    <property type="entry name" value="retinol-DH_like_SDR_c_like"/>
    <property type="match status" value="1"/>
</dbReference>
<gene>
    <name evidence="3" type="ORF">PhCBS80983_g01122</name>
</gene>
<dbReference type="STRING" id="109895.A0A507ECM7"/>
<dbReference type="GO" id="GO:0016491">
    <property type="term" value="F:oxidoreductase activity"/>
    <property type="evidence" value="ECO:0007669"/>
    <property type="project" value="UniProtKB-KW"/>
</dbReference>
<dbReference type="EMBL" id="QEAQ01000007">
    <property type="protein sequence ID" value="TPX61534.1"/>
    <property type="molecule type" value="Genomic_DNA"/>
</dbReference>
<accession>A0A507ECM7</accession>
<dbReference type="Pfam" id="PF00106">
    <property type="entry name" value="adh_short"/>
    <property type="match status" value="1"/>
</dbReference>
<organism evidence="3 4">
    <name type="scientific">Powellomyces hirtus</name>
    <dbReference type="NCBI Taxonomy" id="109895"/>
    <lineage>
        <taxon>Eukaryota</taxon>
        <taxon>Fungi</taxon>
        <taxon>Fungi incertae sedis</taxon>
        <taxon>Chytridiomycota</taxon>
        <taxon>Chytridiomycota incertae sedis</taxon>
        <taxon>Chytridiomycetes</taxon>
        <taxon>Spizellomycetales</taxon>
        <taxon>Powellomycetaceae</taxon>
        <taxon>Powellomyces</taxon>
    </lineage>
</organism>
<name>A0A507ECM7_9FUNG</name>
<reference evidence="3 4" key="1">
    <citation type="journal article" date="2019" name="Sci. Rep.">
        <title>Comparative genomics of chytrid fungi reveal insights into the obligate biotrophic and pathogenic lifestyle of Synchytrium endobioticum.</title>
        <authorList>
            <person name="van de Vossenberg B.T.L.H."/>
            <person name="Warris S."/>
            <person name="Nguyen H.D.T."/>
            <person name="van Gent-Pelzer M.P.E."/>
            <person name="Joly D.L."/>
            <person name="van de Geest H.C."/>
            <person name="Bonants P.J.M."/>
            <person name="Smith D.S."/>
            <person name="Levesque C.A."/>
            <person name="van der Lee T.A.J."/>
        </authorList>
    </citation>
    <scope>NUCLEOTIDE SEQUENCE [LARGE SCALE GENOMIC DNA]</scope>
    <source>
        <strain evidence="3 4">CBS 809.83</strain>
    </source>
</reference>
<evidence type="ECO:0000313" key="3">
    <source>
        <dbReference type="EMBL" id="TPX61534.1"/>
    </source>
</evidence>
<evidence type="ECO:0000313" key="4">
    <source>
        <dbReference type="Proteomes" id="UP000318582"/>
    </source>
</evidence>
<dbReference type="AlphaFoldDB" id="A0A507ECM7"/>
<sequence length="318" mass="35812">MVFGFFEKHFEATDIPDQTGKVVIVTGGNTGIGYETCLHLAEHNATIYMAARTESRAMAAMQKIKEKNPNAKVHWLKMDLMDLSSVKDAAEEFVKRETRLDVLVNNAGIMGCPYELSKDGIDVQFQTNHLGHYLFTRLLQPVLTSTSRLPDTSVRVVNVSSMAHKMANSSMKFDTFENVNQQYASTWLRYGQSKLSNILFTKALTKRWGNEKIFVNTLHPGVINSELGRGPAASYGRVVSWFYDVLGSITLINTYQGSLTQLYCAASKEIEEKNYRGQYFIPYAKHSQPTALAQDEKLADNLWELSEKILVEKGFLKA</sequence>
<dbReference type="PANTHER" id="PTHR43157:SF31">
    <property type="entry name" value="PHOSPHATIDYLINOSITOL-GLYCAN BIOSYNTHESIS CLASS F PROTEIN"/>
    <property type="match status" value="1"/>
</dbReference>
<dbReference type="Proteomes" id="UP000318582">
    <property type="component" value="Unassembled WGS sequence"/>
</dbReference>
<keyword evidence="1" id="KW-0560">Oxidoreductase</keyword>